<evidence type="ECO:0000256" key="7">
    <source>
        <dbReference type="PROSITE-ProRule" id="PRU00169"/>
    </source>
</evidence>
<dbReference type="FunFam" id="3.30.565.10:FF:000016">
    <property type="entry name" value="Chemotaxis protein CheA, putative"/>
    <property type="match status" value="1"/>
</dbReference>
<dbReference type="SUPFAM" id="SSF50341">
    <property type="entry name" value="CheW-like"/>
    <property type="match status" value="1"/>
</dbReference>
<evidence type="ECO:0000256" key="6">
    <source>
        <dbReference type="PROSITE-ProRule" id="PRU00110"/>
    </source>
</evidence>
<dbReference type="CDD" id="cd00088">
    <property type="entry name" value="HPT"/>
    <property type="match status" value="1"/>
</dbReference>
<keyword evidence="15" id="KW-1185">Reference proteome</keyword>
<dbReference type="EMBL" id="BMQC01000004">
    <property type="protein sequence ID" value="GGK24524.1"/>
    <property type="molecule type" value="Genomic_DNA"/>
</dbReference>
<dbReference type="SUPFAM" id="SSF55874">
    <property type="entry name" value="ATPase domain of HSP90 chaperone/DNA topoisomerase II/histidine kinase"/>
    <property type="match status" value="1"/>
</dbReference>
<evidence type="ECO:0000256" key="4">
    <source>
        <dbReference type="ARBA" id="ARBA00022679"/>
    </source>
</evidence>
<evidence type="ECO:0000259" key="13">
    <source>
        <dbReference type="PROSITE" id="PS50894"/>
    </source>
</evidence>
<dbReference type="SMART" id="SM00448">
    <property type="entry name" value="REC"/>
    <property type="match status" value="1"/>
</dbReference>
<sequence>MARVPQDPLRYFRIEARELVEQLSQGILDLELEAADPDIVGRLLRAAHTFKGAARVVGQNALAEQAHAVEDLLMPYRQSTERVPRETVAPLLALADEMSAAVAALAPAPAADPPAPVAGPPAGTPAPTTVRVQPASAGPPAGPVAGDPASGPAGPPRDPAPAAAPAGTLPAQAAGFAAVRADAQDVDELLDVVGEAHAQFAPLRRQVHAVERTRRSAKLLADRLRARAGQTGDEPPTRTAQSGHATAARLAGELATLARHLTDSVEYLERELDEVRRRAEHLRLVPASGMFTSLRRAARGVADAEGKRVVFEARGGDLRLDPQVLTLVGSAMLHVVSNAVSHGIEPPDARTAAGKRPEGHVEVHAERRGRHGAFICRDDGRGLDLTALRAAAARTGWHPSGDADQDLQELVPLLMRGGISTAPQVTAVSGRGIGMDVLRDISHQLGGEVSIQTAPGGGTTVELRVPLTVVSLRGLNVRAAGVLATVPLDAVRGCLRLDSEETARAAGAGALPYEGRLLPYLPLADLLPGDDRAEPARTAVAIILAAGAETVAVGADELLGTTALVARPLPELTPADAVVDGVTVDVEGIPRIVLDPHALVARAARDTPEPDAGHGGDAAERATILVIDDSLTTRMLERSILESAGYRVDVAASGEEGLAKATAGDYSLFLVDIDMPGIDGFTFTARTRAEPDLSHVPVILVSSRTSAEDRRRGAEAGASGYMAKSEFNQGELLERIRKLVDA</sequence>
<feature type="domain" description="Response regulatory" evidence="11">
    <location>
        <begin position="623"/>
        <end position="739"/>
    </location>
</feature>
<dbReference type="PROSITE" id="PS50109">
    <property type="entry name" value="HIS_KIN"/>
    <property type="match status" value="1"/>
</dbReference>
<evidence type="ECO:0000256" key="9">
    <source>
        <dbReference type="SAM" id="MobiDB-lite"/>
    </source>
</evidence>
<feature type="domain" description="HPt" evidence="13">
    <location>
        <begin position="1"/>
        <end position="109"/>
    </location>
</feature>
<dbReference type="SUPFAM" id="SSF52172">
    <property type="entry name" value="CheY-like"/>
    <property type="match status" value="1"/>
</dbReference>
<evidence type="ECO:0000313" key="14">
    <source>
        <dbReference type="EMBL" id="GGK24524.1"/>
    </source>
</evidence>
<dbReference type="SMART" id="SM00073">
    <property type="entry name" value="HPT"/>
    <property type="match status" value="1"/>
</dbReference>
<dbReference type="Proteomes" id="UP000662200">
    <property type="component" value="Unassembled WGS sequence"/>
</dbReference>
<dbReference type="InterPro" id="IPR008207">
    <property type="entry name" value="Sig_transdc_His_kin_Hpt_dom"/>
</dbReference>
<keyword evidence="4" id="KW-0808">Transferase</keyword>
<reference evidence="14" key="1">
    <citation type="journal article" date="2014" name="Int. J. Syst. Evol. Microbiol.">
        <title>Complete genome sequence of Corynebacterium casei LMG S-19264T (=DSM 44701T), isolated from a smear-ripened cheese.</title>
        <authorList>
            <consortium name="US DOE Joint Genome Institute (JGI-PGF)"/>
            <person name="Walter F."/>
            <person name="Albersmeier A."/>
            <person name="Kalinowski J."/>
            <person name="Ruckert C."/>
        </authorList>
    </citation>
    <scope>NUCLEOTIDE SEQUENCE</scope>
    <source>
        <strain evidence="14">JCM 3091</strain>
    </source>
</reference>
<dbReference type="InterPro" id="IPR036641">
    <property type="entry name" value="HPT_dom_sf"/>
</dbReference>
<accession>A0A8J3BIF1</accession>
<evidence type="ECO:0000256" key="1">
    <source>
        <dbReference type="ARBA" id="ARBA00000085"/>
    </source>
</evidence>
<dbReference type="PROSITE" id="PS50894">
    <property type="entry name" value="HPT"/>
    <property type="match status" value="1"/>
</dbReference>
<feature type="compositionally biased region" description="Low complexity" evidence="9">
    <location>
        <begin position="125"/>
        <end position="152"/>
    </location>
</feature>
<dbReference type="Gene3D" id="3.40.50.2300">
    <property type="match status" value="1"/>
</dbReference>
<organism evidence="14 15">
    <name type="scientific">Pilimelia terevasa</name>
    <dbReference type="NCBI Taxonomy" id="53372"/>
    <lineage>
        <taxon>Bacteria</taxon>
        <taxon>Bacillati</taxon>
        <taxon>Actinomycetota</taxon>
        <taxon>Actinomycetes</taxon>
        <taxon>Micromonosporales</taxon>
        <taxon>Micromonosporaceae</taxon>
        <taxon>Pilimelia</taxon>
    </lineage>
</organism>
<evidence type="ECO:0000256" key="2">
    <source>
        <dbReference type="ARBA" id="ARBA00012438"/>
    </source>
</evidence>
<reference evidence="14" key="2">
    <citation type="submission" date="2020-09" db="EMBL/GenBank/DDBJ databases">
        <authorList>
            <person name="Sun Q."/>
            <person name="Ohkuma M."/>
        </authorList>
    </citation>
    <scope>NUCLEOTIDE SEQUENCE</scope>
    <source>
        <strain evidence="14">JCM 3091</strain>
    </source>
</reference>
<dbReference type="SUPFAM" id="SSF47226">
    <property type="entry name" value="Histidine-containing phosphotransfer domain, HPT domain"/>
    <property type="match status" value="1"/>
</dbReference>
<evidence type="ECO:0000256" key="5">
    <source>
        <dbReference type="ARBA" id="ARBA00022777"/>
    </source>
</evidence>
<dbReference type="InterPro" id="IPR002545">
    <property type="entry name" value="CheW-lke_dom"/>
</dbReference>
<gene>
    <name evidence="14" type="ORF">GCM10010124_16290</name>
</gene>
<dbReference type="PANTHER" id="PTHR43395">
    <property type="entry name" value="SENSOR HISTIDINE KINASE CHEA"/>
    <property type="match status" value="1"/>
</dbReference>
<protein>
    <recommendedName>
        <fullName evidence="2">histidine kinase</fullName>
        <ecNumber evidence="2">2.7.13.3</ecNumber>
    </recommendedName>
</protein>
<dbReference type="InterPro" id="IPR036890">
    <property type="entry name" value="HATPase_C_sf"/>
</dbReference>
<proteinExistence type="predicted"/>
<evidence type="ECO:0000256" key="3">
    <source>
        <dbReference type="ARBA" id="ARBA00022553"/>
    </source>
</evidence>
<feature type="modified residue" description="4-aspartylphosphate" evidence="7">
    <location>
        <position position="672"/>
    </location>
</feature>
<keyword evidence="5" id="KW-0418">Kinase</keyword>
<dbReference type="InterPro" id="IPR003594">
    <property type="entry name" value="HATPase_dom"/>
</dbReference>
<dbReference type="InterPro" id="IPR051315">
    <property type="entry name" value="Bact_Chemotaxis_CheA"/>
</dbReference>
<dbReference type="EC" id="2.7.13.3" evidence="2"/>
<dbReference type="Pfam" id="PF00072">
    <property type="entry name" value="Response_reg"/>
    <property type="match status" value="1"/>
</dbReference>
<dbReference type="Pfam" id="PF02518">
    <property type="entry name" value="HATPase_c"/>
    <property type="match status" value="1"/>
</dbReference>
<dbReference type="GO" id="GO:0004673">
    <property type="term" value="F:protein histidine kinase activity"/>
    <property type="evidence" value="ECO:0007669"/>
    <property type="project" value="UniProtKB-EC"/>
</dbReference>
<dbReference type="InterPro" id="IPR011006">
    <property type="entry name" value="CheY-like_superfamily"/>
</dbReference>
<feature type="region of interest" description="Disordered" evidence="9">
    <location>
        <begin position="109"/>
        <end position="167"/>
    </location>
</feature>
<dbReference type="InterPro" id="IPR005467">
    <property type="entry name" value="His_kinase_dom"/>
</dbReference>
<evidence type="ECO:0000259" key="11">
    <source>
        <dbReference type="PROSITE" id="PS50110"/>
    </source>
</evidence>
<feature type="coiled-coil region" evidence="8">
    <location>
        <begin position="258"/>
        <end position="285"/>
    </location>
</feature>
<dbReference type="PANTHER" id="PTHR43395:SF1">
    <property type="entry name" value="CHEMOTAXIS PROTEIN CHEA"/>
    <property type="match status" value="1"/>
</dbReference>
<evidence type="ECO:0000256" key="8">
    <source>
        <dbReference type="SAM" id="Coils"/>
    </source>
</evidence>
<comment type="catalytic activity">
    <reaction evidence="1">
        <text>ATP + protein L-histidine = ADP + protein N-phospho-L-histidine.</text>
        <dbReference type="EC" id="2.7.13.3"/>
    </reaction>
</comment>
<dbReference type="InterPro" id="IPR036061">
    <property type="entry name" value="CheW-like_dom_sf"/>
</dbReference>
<dbReference type="PROSITE" id="PS50851">
    <property type="entry name" value="CHEW"/>
    <property type="match status" value="1"/>
</dbReference>
<dbReference type="GO" id="GO:0006935">
    <property type="term" value="P:chemotaxis"/>
    <property type="evidence" value="ECO:0007669"/>
    <property type="project" value="InterPro"/>
</dbReference>
<dbReference type="InterPro" id="IPR001789">
    <property type="entry name" value="Sig_transdc_resp-reg_receiver"/>
</dbReference>
<feature type="domain" description="CheW-like" evidence="12">
    <location>
        <begin position="471"/>
        <end position="605"/>
    </location>
</feature>
<name>A0A8J3BIF1_9ACTN</name>
<evidence type="ECO:0000259" key="10">
    <source>
        <dbReference type="PROSITE" id="PS50109"/>
    </source>
</evidence>
<keyword evidence="3 7" id="KW-0597">Phosphoprotein</keyword>
<feature type="domain" description="Histidine kinase" evidence="10">
    <location>
        <begin position="332"/>
        <end position="469"/>
    </location>
</feature>
<keyword evidence="8" id="KW-0175">Coiled coil</keyword>
<dbReference type="SMART" id="SM00260">
    <property type="entry name" value="CheW"/>
    <property type="match status" value="1"/>
</dbReference>
<dbReference type="PROSITE" id="PS50110">
    <property type="entry name" value="RESPONSE_REGULATORY"/>
    <property type="match status" value="1"/>
</dbReference>
<comment type="caution">
    <text evidence="14">The sequence shown here is derived from an EMBL/GenBank/DDBJ whole genome shotgun (WGS) entry which is preliminary data.</text>
</comment>
<dbReference type="Pfam" id="PF01627">
    <property type="entry name" value="Hpt"/>
    <property type="match status" value="1"/>
</dbReference>
<dbReference type="Gene3D" id="1.20.120.160">
    <property type="entry name" value="HPT domain"/>
    <property type="match status" value="1"/>
</dbReference>
<feature type="compositionally biased region" description="Pro residues" evidence="9">
    <location>
        <begin position="110"/>
        <end position="124"/>
    </location>
</feature>
<dbReference type="GO" id="GO:0000160">
    <property type="term" value="P:phosphorelay signal transduction system"/>
    <property type="evidence" value="ECO:0007669"/>
    <property type="project" value="InterPro"/>
</dbReference>
<evidence type="ECO:0000259" key="12">
    <source>
        <dbReference type="PROSITE" id="PS50851"/>
    </source>
</evidence>
<dbReference type="AlphaFoldDB" id="A0A8J3BIF1"/>
<dbReference type="SMART" id="SM00387">
    <property type="entry name" value="HATPase_c"/>
    <property type="match status" value="1"/>
</dbReference>
<evidence type="ECO:0000313" key="15">
    <source>
        <dbReference type="Proteomes" id="UP000662200"/>
    </source>
</evidence>
<dbReference type="Pfam" id="PF01584">
    <property type="entry name" value="CheW"/>
    <property type="match status" value="1"/>
</dbReference>
<feature type="modified residue" description="Phosphohistidine" evidence="6">
    <location>
        <position position="48"/>
    </location>
</feature>
<dbReference type="Gene3D" id="3.30.565.10">
    <property type="entry name" value="Histidine kinase-like ATPase, C-terminal domain"/>
    <property type="match status" value="1"/>
</dbReference>